<dbReference type="PaxDb" id="2850-Phatr43317"/>
<dbReference type="HOGENOM" id="CLU_619420_0_0_1"/>
<dbReference type="GeneID" id="7197379"/>
<dbReference type="PANTHER" id="PTHR33171">
    <property type="entry name" value="LAR_N DOMAIN-CONTAINING PROTEIN"/>
    <property type="match status" value="1"/>
</dbReference>
<dbReference type="STRING" id="556484.B7FRU8"/>
<dbReference type="Gene3D" id="3.90.226.30">
    <property type="match status" value="1"/>
</dbReference>
<organism evidence="1 2">
    <name type="scientific">Phaeodactylum tricornutum (strain CCAP 1055/1)</name>
    <dbReference type="NCBI Taxonomy" id="556484"/>
    <lineage>
        <taxon>Eukaryota</taxon>
        <taxon>Sar</taxon>
        <taxon>Stramenopiles</taxon>
        <taxon>Ochrophyta</taxon>
        <taxon>Bacillariophyta</taxon>
        <taxon>Bacillariophyceae</taxon>
        <taxon>Bacillariophycidae</taxon>
        <taxon>Naviculales</taxon>
        <taxon>Phaeodactylaceae</taxon>
        <taxon>Phaeodactylum</taxon>
    </lineage>
</organism>
<protein>
    <recommendedName>
        <fullName evidence="3">LarA-like N-terminal domain-containing protein</fullName>
    </recommendedName>
</protein>
<dbReference type="KEGG" id="pti:PHATRDRAFT_43317"/>
<dbReference type="InterPro" id="IPR048068">
    <property type="entry name" value="LarA-like"/>
</dbReference>
<evidence type="ECO:0000313" key="2">
    <source>
        <dbReference type="Proteomes" id="UP000000759"/>
    </source>
</evidence>
<dbReference type="EMBL" id="CM000606">
    <property type="protein sequence ID" value="EEC50373.1"/>
    <property type="molecule type" value="Genomic_DNA"/>
</dbReference>
<dbReference type="InterPro" id="IPR043166">
    <property type="entry name" value="LarA-like_C"/>
</dbReference>
<keyword evidence="2" id="KW-1185">Reference proteome</keyword>
<evidence type="ECO:0008006" key="3">
    <source>
        <dbReference type="Google" id="ProtNLM"/>
    </source>
</evidence>
<dbReference type="AlphaFoldDB" id="B7FRU8"/>
<accession>B7FRU8</accession>
<dbReference type="PANTHER" id="PTHR33171:SF17">
    <property type="entry name" value="LARA-LIKE N-TERMINAL DOMAIN-CONTAINING PROTEIN"/>
    <property type="match status" value="1"/>
</dbReference>
<dbReference type="Gene3D" id="3.40.50.11440">
    <property type="match status" value="1"/>
</dbReference>
<reference evidence="1 2" key="1">
    <citation type="journal article" date="2008" name="Nature">
        <title>The Phaeodactylum genome reveals the evolutionary history of diatom genomes.</title>
        <authorList>
            <person name="Bowler C."/>
            <person name="Allen A.E."/>
            <person name="Badger J.H."/>
            <person name="Grimwood J."/>
            <person name="Jabbari K."/>
            <person name="Kuo A."/>
            <person name="Maheswari U."/>
            <person name="Martens C."/>
            <person name="Maumus F."/>
            <person name="Otillar R.P."/>
            <person name="Rayko E."/>
            <person name="Salamov A."/>
            <person name="Vandepoele K."/>
            <person name="Beszteri B."/>
            <person name="Gruber A."/>
            <person name="Heijde M."/>
            <person name="Katinka M."/>
            <person name="Mock T."/>
            <person name="Valentin K."/>
            <person name="Verret F."/>
            <person name="Berges J.A."/>
            <person name="Brownlee C."/>
            <person name="Cadoret J.P."/>
            <person name="Chiovitti A."/>
            <person name="Choi C.J."/>
            <person name="Coesel S."/>
            <person name="De Martino A."/>
            <person name="Detter J.C."/>
            <person name="Durkin C."/>
            <person name="Falciatore A."/>
            <person name="Fournet J."/>
            <person name="Haruta M."/>
            <person name="Huysman M.J."/>
            <person name="Jenkins B.D."/>
            <person name="Jiroutova K."/>
            <person name="Jorgensen R.E."/>
            <person name="Joubert Y."/>
            <person name="Kaplan A."/>
            <person name="Kroger N."/>
            <person name="Kroth P.G."/>
            <person name="La Roche J."/>
            <person name="Lindquist E."/>
            <person name="Lommer M."/>
            <person name="Martin-Jezequel V."/>
            <person name="Lopez P.J."/>
            <person name="Lucas S."/>
            <person name="Mangogna M."/>
            <person name="McGinnis K."/>
            <person name="Medlin L.K."/>
            <person name="Montsant A."/>
            <person name="Oudot-Le Secq M.P."/>
            <person name="Napoli C."/>
            <person name="Obornik M."/>
            <person name="Parker M.S."/>
            <person name="Petit J.L."/>
            <person name="Porcel B.M."/>
            <person name="Poulsen N."/>
            <person name="Robison M."/>
            <person name="Rychlewski L."/>
            <person name="Rynearson T.A."/>
            <person name="Schmutz J."/>
            <person name="Shapiro H."/>
            <person name="Siaut M."/>
            <person name="Stanley M."/>
            <person name="Sussman M.R."/>
            <person name="Taylor A.R."/>
            <person name="Vardi A."/>
            <person name="von Dassow P."/>
            <person name="Vyverman W."/>
            <person name="Willis A."/>
            <person name="Wyrwicz L.S."/>
            <person name="Rokhsar D.S."/>
            <person name="Weissenbach J."/>
            <person name="Armbrust E.V."/>
            <person name="Green B.R."/>
            <person name="Van de Peer Y."/>
            <person name="Grigoriev I.V."/>
        </authorList>
    </citation>
    <scope>NUCLEOTIDE SEQUENCE [LARGE SCALE GENOMIC DNA]</scope>
    <source>
        <strain evidence="1 2">CCAP 1055/1</strain>
    </source>
</reference>
<gene>
    <name evidence="1" type="ORF">PHATRDRAFT_43317</name>
</gene>
<dbReference type="RefSeq" id="XP_002177559.1">
    <property type="nucleotide sequence ID" value="XM_002177523.1"/>
</dbReference>
<dbReference type="OMA" id="MYKLEPV"/>
<evidence type="ECO:0000313" key="1">
    <source>
        <dbReference type="EMBL" id="EEC50373.1"/>
    </source>
</evidence>
<dbReference type="InParanoid" id="B7FRU8"/>
<dbReference type="Proteomes" id="UP000000759">
    <property type="component" value="Chromosome 2"/>
</dbReference>
<dbReference type="OrthoDB" id="190718at2759"/>
<name>B7FRU8_PHATC</name>
<reference evidence="2" key="2">
    <citation type="submission" date="2008-08" db="EMBL/GenBank/DDBJ databases">
        <authorList>
            <consortium name="Diatom Consortium"/>
            <person name="Grigoriev I."/>
            <person name="Grimwood J."/>
            <person name="Kuo A."/>
            <person name="Otillar R.P."/>
            <person name="Salamov A."/>
            <person name="Detter J.C."/>
            <person name="Lindquist E."/>
            <person name="Shapiro H."/>
            <person name="Lucas S."/>
            <person name="Glavina del Rio T."/>
            <person name="Pitluck S."/>
            <person name="Rokhsar D."/>
            <person name="Bowler C."/>
        </authorList>
    </citation>
    <scope>GENOME REANNOTATION</scope>
    <source>
        <strain evidence="2">CCAP 1055/1</strain>
    </source>
</reference>
<sequence length="475" mass="53698">MASTLSSLFCAVGSETTKLSDEDIRQEIFSFLEALGDREDVLLLPPDYTRFHSKAGSLTQMICEYYKYIPSTEPPTSKTLKSDQILISPKIEILPALGTHAPMTKTEIKKMFGTELAGKDPTPFLVHDWRNDVVTIGHAPAEMVKNATHGMVEQPWPAQLNKVVWEKRIHDTNTQTHKPLVLSIGQVVPHEVMGMANFNKNVFVGTGGVEAINLSHFIGAVHGMERMMGRKDNPLREILNYSSKEFLEKELDLWYILTVIGSDPKDDSLCVRGLYIGRDIECYSRACDLSLQVNFTLLDTPVKRCVVYLDEDEFHSTWLGNKAIYRTRMAMDDGGELIILAPGVKQFGEDAQIDKLIRKYGYKGTPYTLKLMEEHEELRDNLSAVAHLIHGSTEGRFSVTYSPGHLTRDEVETAGFAYADIEEMSKRYQRDKLRDGWNTDIDGKHFFFVSNPALGLWAVKSRFEDGDEQRGHDQV</sequence>
<proteinExistence type="predicted"/>
<dbReference type="eggNOG" id="ENOG502QWF9">
    <property type="taxonomic scope" value="Eukaryota"/>
</dbReference>